<feature type="compositionally biased region" description="Basic residues" evidence="1">
    <location>
        <begin position="60"/>
        <end position="69"/>
    </location>
</feature>
<dbReference type="EMBL" id="JAPFFI010000015">
    <property type="protein sequence ID" value="KAJ6359973.1"/>
    <property type="molecule type" value="Genomic_DNA"/>
</dbReference>
<evidence type="ECO:0000313" key="2">
    <source>
        <dbReference type="EMBL" id="KAJ6359973.1"/>
    </source>
</evidence>
<feature type="compositionally biased region" description="Basic and acidic residues" evidence="1">
    <location>
        <begin position="1"/>
        <end position="31"/>
    </location>
</feature>
<gene>
    <name evidence="2" type="ORF">OIU77_004056</name>
</gene>
<keyword evidence="3" id="KW-1185">Reference proteome</keyword>
<protein>
    <submittedName>
        <fullName evidence="2">Uncharacterized protein</fullName>
    </submittedName>
</protein>
<comment type="caution">
    <text evidence="2">The sequence shown here is derived from an EMBL/GenBank/DDBJ whole genome shotgun (WGS) entry which is preliminary data.</text>
</comment>
<dbReference type="Proteomes" id="UP001141253">
    <property type="component" value="Chromosome 13"/>
</dbReference>
<feature type="region of interest" description="Disordered" evidence="1">
    <location>
        <begin position="1"/>
        <end position="83"/>
    </location>
</feature>
<proteinExistence type="predicted"/>
<organism evidence="2 3">
    <name type="scientific">Salix suchowensis</name>
    <dbReference type="NCBI Taxonomy" id="1278906"/>
    <lineage>
        <taxon>Eukaryota</taxon>
        <taxon>Viridiplantae</taxon>
        <taxon>Streptophyta</taxon>
        <taxon>Embryophyta</taxon>
        <taxon>Tracheophyta</taxon>
        <taxon>Spermatophyta</taxon>
        <taxon>Magnoliopsida</taxon>
        <taxon>eudicotyledons</taxon>
        <taxon>Gunneridae</taxon>
        <taxon>Pentapetalae</taxon>
        <taxon>rosids</taxon>
        <taxon>fabids</taxon>
        <taxon>Malpighiales</taxon>
        <taxon>Salicaceae</taxon>
        <taxon>Saliceae</taxon>
        <taxon>Salix</taxon>
    </lineage>
</organism>
<accession>A0ABQ9AT62</accession>
<name>A0ABQ9AT62_9ROSI</name>
<reference evidence="2" key="2">
    <citation type="journal article" date="2023" name="Int. J. Mol. Sci.">
        <title>De Novo Assembly and Annotation of 11 Diverse Shrub Willow (Salix) Genomes Reveals Novel Gene Organization in Sex-Linked Regions.</title>
        <authorList>
            <person name="Hyden B."/>
            <person name="Feng K."/>
            <person name="Yates T.B."/>
            <person name="Jawdy S."/>
            <person name="Cereghino C."/>
            <person name="Smart L.B."/>
            <person name="Muchero W."/>
        </authorList>
    </citation>
    <scope>NUCLEOTIDE SEQUENCE</scope>
    <source>
        <tissue evidence="2">Shoot tip</tissue>
    </source>
</reference>
<sequence length="83" mass="10224">MTLIKERERERERDHHQLHSIIKKENRREPKIPTILPNQRNECKMKRTPHIKGRKENKNRNKKKNRNTSKRPGFLISKQKHRV</sequence>
<evidence type="ECO:0000313" key="3">
    <source>
        <dbReference type="Proteomes" id="UP001141253"/>
    </source>
</evidence>
<evidence type="ECO:0000256" key="1">
    <source>
        <dbReference type="SAM" id="MobiDB-lite"/>
    </source>
</evidence>
<reference evidence="2" key="1">
    <citation type="submission" date="2022-10" db="EMBL/GenBank/DDBJ databases">
        <authorList>
            <person name="Hyden B.L."/>
            <person name="Feng K."/>
            <person name="Yates T."/>
            <person name="Jawdy S."/>
            <person name="Smart L.B."/>
            <person name="Muchero W."/>
        </authorList>
    </citation>
    <scope>NUCLEOTIDE SEQUENCE</scope>
    <source>
        <tissue evidence="2">Shoot tip</tissue>
    </source>
</reference>